<gene>
    <name evidence="1" type="ORF">MML48_1g07112</name>
</gene>
<dbReference type="Proteomes" id="UP001056778">
    <property type="component" value="Chromosome 1"/>
</dbReference>
<protein>
    <submittedName>
        <fullName evidence="1">Cofilin-related</fullName>
    </submittedName>
</protein>
<dbReference type="EMBL" id="CM043015">
    <property type="protein sequence ID" value="KAI4469829.1"/>
    <property type="molecule type" value="Genomic_DNA"/>
</dbReference>
<evidence type="ECO:0000313" key="2">
    <source>
        <dbReference type="Proteomes" id="UP001056778"/>
    </source>
</evidence>
<keyword evidence="2" id="KW-1185">Reference proteome</keyword>
<organism evidence="1 2">
    <name type="scientific">Holotrichia oblita</name>
    <name type="common">Chafer beetle</name>
    <dbReference type="NCBI Taxonomy" id="644536"/>
    <lineage>
        <taxon>Eukaryota</taxon>
        <taxon>Metazoa</taxon>
        <taxon>Ecdysozoa</taxon>
        <taxon>Arthropoda</taxon>
        <taxon>Hexapoda</taxon>
        <taxon>Insecta</taxon>
        <taxon>Pterygota</taxon>
        <taxon>Neoptera</taxon>
        <taxon>Endopterygota</taxon>
        <taxon>Coleoptera</taxon>
        <taxon>Polyphaga</taxon>
        <taxon>Scarabaeiformia</taxon>
        <taxon>Scarabaeidae</taxon>
        <taxon>Melolonthinae</taxon>
        <taxon>Holotrichia</taxon>
    </lineage>
</organism>
<sequence>MTSKLPASISRACTITYEEIKNDQKHRYVIFVLNDGNHIDVKIVGQRNENYDKFLIDLEADDKCRYGLYDFDYEHQQKLVLINWCPDTDTAANRMLYCNCFVALKTLFVKGVHKCIEALCPSDITEEAVKKHLGAT</sequence>
<name>A0ACB9TSR4_HOLOL</name>
<comment type="caution">
    <text evidence="1">The sequence shown here is derived from an EMBL/GenBank/DDBJ whole genome shotgun (WGS) entry which is preliminary data.</text>
</comment>
<accession>A0ACB9TSR4</accession>
<evidence type="ECO:0000313" key="1">
    <source>
        <dbReference type="EMBL" id="KAI4469829.1"/>
    </source>
</evidence>
<proteinExistence type="predicted"/>
<reference evidence="1" key="1">
    <citation type="submission" date="2022-04" db="EMBL/GenBank/DDBJ databases">
        <title>Chromosome-scale genome assembly of Holotrichia oblita Faldermann.</title>
        <authorList>
            <person name="Rongchong L."/>
        </authorList>
    </citation>
    <scope>NUCLEOTIDE SEQUENCE</scope>
    <source>
        <strain evidence="1">81SQS9</strain>
    </source>
</reference>